<organism evidence="3 4">
    <name type="scientific">Phytophthora sojae (strain P6497)</name>
    <name type="common">Soybean stem and root rot agent</name>
    <name type="synonym">Phytophthora megasperma f. sp. glycines</name>
    <dbReference type="NCBI Taxonomy" id="1094619"/>
    <lineage>
        <taxon>Eukaryota</taxon>
        <taxon>Sar</taxon>
        <taxon>Stramenopiles</taxon>
        <taxon>Oomycota</taxon>
        <taxon>Peronosporomycetes</taxon>
        <taxon>Peronosporales</taxon>
        <taxon>Peronosporaceae</taxon>
        <taxon>Phytophthora</taxon>
    </lineage>
</organism>
<feature type="non-terminal residue" evidence="3">
    <location>
        <position position="216"/>
    </location>
</feature>
<dbReference type="GO" id="GO:0005685">
    <property type="term" value="C:U1 snRNP"/>
    <property type="evidence" value="ECO:0007669"/>
    <property type="project" value="InterPro"/>
</dbReference>
<dbReference type="AlphaFoldDB" id="G4YH12"/>
<evidence type="ECO:0000313" key="3">
    <source>
        <dbReference type="EMBL" id="EGZ27713.1"/>
    </source>
</evidence>
<gene>
    <name evidence="3" type="ORF">PHYSODRAFT_539131</name>
</gene>
<dbReference type="PANTHER" id="PTHR12375">
    <property type="entry name" value="RNA-BINDING PROTEIN LUC7-RELATED"/>
    <property type="match status" value="1"/>
</dbReference>
<reference evidence="3 4" key="1">
    <citation type="journal article" date="2006" name="Science">
        <title>Phytophthora genome sequences uncover evolutionary origins and mechanisms of pathogenesis.</title>
        <authorList>
            <person name="Tyler B.M."/>
            <person name="Tripathy S."/>
            <person name="Zhang X."/>
            <person name="Dehal P."/>
            <person name="Jiang R.H."/>
            <person name="Aerts A."/>
            <person name="Arredondo F.D."/>
            <person name="Baxter L."/>
            <person name="Bensasson D."/>
            <person name="Beynon J.L."/>
            <person name="Chapman J."/>
            <person name="Damasceno C.M."/>
            <person name="Dorrance A.E."/>
            <person name="Dou D."/>
            <person name="Dickerman A.W."/>
            <person name="Dubchak I.L."/>
            <person name="Garbelotto M."/>
            <person name="Gijzen M."/>
            <person name="Gordon S.G."/>
            <person name="Govers F."/>
            <person name="Grunwald N.J."/>
            <person name="Huang W."/>
            <person name="Ivors K.L."/>
            <person name="Jones R.W."/>
            <person name="Kamoun S."/>
            <person name="Krampis K."/>
            <person name="Lamour K.H."/>
            <person name="Lee M.K."/>
            <person name="McDonald W.H."/>
            <person name="Medina M."/>
            <person name="Meijer H.J."/>
            <person name="Nordberg E.K."/>
            <person name="Maclean D.J."/>
            <person name="Ospina-Giraldo M.D."/>
            <person name="Morris P.F."/>
            <person name="Phuntumart V."/>
            <person name="Putnam N.H."/>
            <person name="Rash S."/>
            <person name="Rose J.K."/>
            <person name="Sakihama Y."/>
            <person name="Salamov A.A."/>
            <person name="Savidor A."/>
            <person name="Scheuring C.F."/>
            <person name="Smith B.M."/>
            <person name="Sobral B.W."/>
            <person name="Terry A."/>
            <person name="Torto-Alalibo T.A."/>
            <person name="Win J."/>
            <person name="Xu Z."/>
            <person name="Zhang H."/>
            <person name="Grigoriev I.V."/>
            <person name="Rokhsar D.S."/>
            <person name="Boore J.L."/>
        </authorList>
    </citation>
    <scope>NUCLEOTIDE SEQUENCE [LARGE SCALE GENOMIC DNA]</scope>
    <source>
        <strain evidence="3 4">P6497</strain>
    </source>
</reference>
<evidence type="ECO:0000256" key="2">
    <source>
        <dbReference type="SAM" id="Coils"/>
    </source>
</evidence>
<evidence type="ECO:0000313" key="4">
    <source>
        <dbReference type="Proteomes" id="UP000002640"/>
    </source>
</evidence>
<dbReference type="FunCoup" id="G4YH12">
    <property type="interactions" value="484"/>
</dbReference>
<accession>G4YH12</accession>
<dbReference type="GeneID" id="20662367"/>
<dbReference type="Pfam" id="PF03194">
    <property type="entry name" value="LUC7"/>
    <property type="match status" value="1"/>
</dbReference>
<dbReference type="SMR" id="G4YH12"/>
<keyword evidence="2" id="KW-0175">Coiled coil</keyword>
<dbReference type="InParanoid" id="G4YH12"/>
<protein>
    <submittedName>
        <fullName evidence="3">Uncharacterized protein</fullName>
    </submittedName>
</protein>
<dbReference type="STRING" id="1094619.G4YH12"/>
<name>G4YH12_PHYSP</name>
<feature type="coiled-coil region" evidence="2">
    <location>
        <begin position="85"/>
        <end position="112"/>
    </location>
</feature>
<dbReference type="RefSeq" id="XP_009514988.1">
    <property type="nucleotide sequence ID" value="XM_009516693.1"/>
</dbReference>
<dbReference type="GO" id="GO:0003729">
    <property type="term" value="F:mRNA binding"/>
    <property type="evidence" value="ECO:0007669"/>
    <property type="project" value="InterPro"/>
</dbReference>
<dbReference type="Proteomes" id="UP000002640">
    <property type="component" value="Unassembled WGS sequence"/>
</dbReference>
<sequence length="216" mass="24265">MEAQRALLDSLMGFNRDGDRPDDDPQLDFRHPRVCKPFLCGLCPRELFQNTRLDAGACQLIHSPSIRAAYEQEATRDFGYERALATELSRLLADVERKIAKAQRRLDEDNGDTCPDRARLLELTQELQDAAAQAAQRARDGDADASLQLVEKAELLKRKRRELLRQTQTKGAKDGGAPDVIDQKLRVCDVCGAFLSIFDSERRLADHFGGKVHVGY</sequence>
<dbReference type="OMA" id="CPHELFP"/>
<proteinExistence type="inferred from homology"/>
<comment type="similarity">
    <text evidence="1">Belongs to the Luc7 family.</text>
</comment>
<dbReference type="GO" id="GO:0006376">
    <property type="term" value="P:mRNA splice site recognition"/>
    <property type="evidence" value="ECO:0007669"/>
    <property type="project" value="InterPro"/>
</dbReference>
<dbReference type="EMBL" id="JH159151">
    <property type="protein sequence ID" value="EGZ27713.1"/>
    <property type="molecule type" value="Genomic_DNA"/>
</dbReference>
<dbReference type="KEGG" id="psoj:PHYSODRAFT_539131"/>
<keyword evidence="4" id="KW-1185">Reference proteome</keyword>
<dbReference type="InterPro" id="IPR004882">
    <property type="entry name" value="Luc7-rel"/>
</dbReference>
<evidence type="ECO:0000256" key="1">
    <source>
        <dbReference type="ARBA" id="ARBA00005655"/>
    </source>
</evidence>